<proteinExistence type="predicted"/>
<keyword evidence="3" id="KW-1185">Reference proteome</keyword>
<dbReference type="AlphaFoldDB" id="A0A1Y2I3I2"/>
<dbReference type="OrthoDB" id="5571429at2759"/>
<feature type="compositionally biased region" description="Low complexity" evidence="1">
    <location>
        <begin position="97"/>
        <end position="119"/>
    </location>
</feature>
<comment type="caution">
    <text evidence="2">The sequence shown here is derived from an EMBL/GenBank/DDBJ whole genome shotgun (WGS) entry which is preliminary data.</text>
</comment>
<protein>
    <submittedName>
        <fullName evidence="2">Uncharacterized protein</fullName>
    </submittedName>
</protein>
<reference evidence="2 3" key="1">
    <citation type="submission" date="2016-07" db="EMBL/GenBank/DDBJ databases">
        <title>Pervasive Adenine N6-methylation of Active Genes in Fungi.</title>
        <authorList>
            <consortium name="DOE Joint Genome Institute"/>
            <person name="Mondo S.J."/>
            <person name="Dannebaum R.O."/>
            <person name="Kuo R.C."/>
            <person name="Labutti K."/>
            <person name="Haridas S."/>
            <person name="Kuo A."/>
            <person name="Salamov A."/>
            <person name="Ahrendt S.R."/>
            <person name="Lipzen A."/>
            <person name="Sullivan W."/>
            <person name="Andreopoulos W.B."/>
            <person name="Clum A."/>
            <person name="Lindquist E."/>
            <person name="Daum C."/>
            <person name="Ramamoorthy G.K."/>
            <person name="Gryganskyi A."/>
            <person name="Culley D."/>
            <person name="Magnuson J.K."/>
            <person name="James T.Y."/>
            <person name="O'Malley M.A."/>
            <person name="Stajich J.E."/>
            <person name="Spatafora J.W."/>
            <person name="Visel A."/>
            <person name="Grigoriev I.V."/>
        </authorList>
    </citation>
    <scope>NUCLEOTIDE SEQUENCE [LARGE SCALE GENOMIC DNA]</scope>
    <source>
        <strain evidence="2 3">PL171</strain>
    </source>
</reference>
<dbReference type="EMBL" id="MCFL01000001">
    <property type="protein sequence ID" value="ORZ41289.1"/>
    <property type="molecule type" value="Genomic_DNA"/>
</dbReference>
<dbReference type="Proteomes" id="UP000193411">
    <property type="component" value="Unassembled WGS sequence"/>
</dbReference>
<evidence type="ECO:0000313" key="2">
    <source>
        <dbReference type="EMBL" id="ORZ41289.1"/>
    </source>
</evidence>
<evidence type="ECO:0000256" key="1">
    <source>
        <dbReference type="SAM" id="MobiDB-lite"/>
    </source>
</evidence>
<evidence type="ECO:0000313" key="3">
    <source>
        <dbReference type="Proteomes" id="UP000193411"/>
    </source>
</evidence>
<organism evidence="2 3">
    <name type="scientific">Catenaria anguillulae PL171</name>
    <dbReference type="NCBI Taxonomy" id="765915"/>
    <lineage>
        <taxon>Eukaryota</taxon>
        <taxon>Fungi</taxon>
        <taxon>Fungi incertae sedis</taxon>
        <taxon>Blastocladiomycota</taxon>
        <taxon>Blastocladiomycetes</taxon>
        <taxon>Blastocladiales</taxon>
        <taxon>Catenariaceae</taxon>
        <taxon>Catenaria</taxon>
    </lineage>
</organism>
<feature type="compositionally biased region" description="Low complexity" evidence="1">
    <location>
        <begin position="67"/>
        <end position="83"/>
    </location>
</feature>
<accession>A0A1Y2I3I2</accession>
<gene>
    <name evidence="2" type="ORF">BCR44DRAFT_51191</name>
</gene>
<feature type="region of interest" description="Disordered" evidence="1">
    <location>
        <begin position="52"/>
        <end position="144"/>
    </location>
</feature>
<name>A0A1Y2I3I2_9FUNG</name>
<sequence length="270" mass="28345">MYSPAAATMLAVRPAAATAAAAAAAASRRTIATSALAQQSSSSLNSLKNSFWDALSGKSPKSKPQKDASASSSSPPSDQASARGGRGFARRRPSLMSSSSSESSSSPASKSSDGSSPASDAKDSPTKHRSPAARRGPVAQSATARSRYPEPFIFETFQPPALADINFVDGNPWSRTVPGMRPLPKGELLTEEKAQIIREYVGGDYSAHVAVLPKEVEAKLDHDQKRVLQGAMRVLNANASYKVEDKMTVVATVVEGVTGGQVKRSEVLKK</sequence>